<feature type="compositionally biased region" description="Polar residues" evidence="1">
    <location>
        <begin position="1925"/>
        <end position="1935"/>
    </location>
</feature>
<feature type="region of interest" description="Disordered" evidence="1">
    <location>
        <begin position="379"/>
        <end position="411"/>
    </location>
</feature>
<feature type="compositionally biased region" description="Low complexity" evidence="1">
    <location>
        <begin position="450"/>
        <end position="473"/>
    </location>
</feature>
<reference evidence="2" key="1">
    <citation type="journal article" date="2023" name="G3 (Bethesda)">
        <title>A reference genome for the long-term kleptoplast-retaining sea slug Elysia crispata morphotype clarki.</title>
        <authorList>
            <person name="Eastman K.E."/>
            <person name="Pendleton A.L."/>
            <person name="Shaikh M.A."/>
            <person name="Suttiyut T."/>
            <person name="Ogas R."/>
            <person name="Tomko P."/>
            <person name="Gavelis G."/>
            <person name="Widhalm J.R."/>
            <person name="Wisecaver J.H."/>
        </authorList>
    </citation>
    <scope>NUCLEOTIDE SEQUENCE</scope>
    <source>
        <strain evidence="2">ECLA1</strain>
    </source>
</reference>
<feature type="compositionally biased region" description="Basic and acidic residues" evidence="1">
    <location>
        <begin position="2288"/>
        <end position="2297"/>
    </location>
</feature>
<organism evidence="2 3">
    <name type="scientific">Elysia crispata</name>
    <name type="common">lettuce slug</name>
    <dbReference type="NCBI Taxonomy" id="231223"/>
    <lineage>
        <taxon>Eukaryota</taxon>
        <taxon>Metazoa</taxon>
        <taxon>Spiralia</taxon>
        <taxon>Lophotrochozoa</taxon>
        <taxon>Mollusca</taxon>
        <taxon>Gastropoda</taxon>
        <taxon>Heterobranchia</taxon>
        <taxon>Euthyneura</taxon>
        <taxon>Panpulmonata</taxon>
        <taxon>Sacoglossa</taxon>
        <taxon>Placobranchoidea</taxon>
        <taxon>Plakobranchidae</taxon>
        <taxon>Elysia</taxon>
    </lineage>
</organism>
<feature type="region of interest" description="Disordered" evidence="1">
    <location>
        <begin position="839"/>
        <end position="1031"/>
    </location>
</feature>
<feature type="compositionally biased region" description="Polar residues" evidence="1">
    <location>
        <begin position="2355"/>
        <end position="2373"/>
    </location>
</feature>
<feature type="compositionally biased region" description="Basic and acidic residues" evidence="1">
    <location>
        <begin position="2069"/>
        <end position="2086"/>
    </location>
</feature>
<feature type="compositionally biased region" description="Polar residues" evidence="1">
    <location>
        <begin position="2117"/>
        <end position="2132"/>
    </location>
</feature>
<feature type="compositionally biased region" description="Basic residues" evidence="1">
    <location>
        <begin position="2467"/>
        <end position="2480"/>
    </location>
</feature>
<feature type="region of interest" description="Disordered" evidence="1">
    <location>
        <begin position="1501"/>
        <end position="1520"/>
    </location>
</feature>
<feature type="region of interest" description="Disordered" evidence="1">
    <location>
        <begin position="437"/>
        <end position="473"/>
    </location>
</feature>
<name>A0AAE0Y8W5_9GAST</name>
<feature type="compositionally biased region" description="Basic and acidic residues" evidence="1">
    <location>
        <begin position="2136"/>
        <end position="2150"/>
    </location>
</feature>
<dbReference type="EMBL" id="JAWDGP010006665">
    <property type="protein sequence ID" value="KAK3737190.1"/>
    <property type="molecule type" value="Genomic_DNA"/>
</dbReference>
<feature type="compositionally biased region" description="Polar residues" evidence="1">
    <location>
        <begin position="1551"/>
        <end position="1566"/>
    </location>
</feature>
<gene>
    <name evidence="2" type="ORF">RRG08_016494</name>
</gene>
<feature type="compositionally biased region" description="Polar residues" evidence="1">
    <location>
        <begin position="2087"/>
        <end position="2099"/>
    </location>
</feature>
<feature type="region of interest" description="Disordered" evidence="1">
    <location>
        <begin position="670"/>
        <end position="705"/>
    </location>
</feature>
<dbReference type="Proteomes" id="UP001283361">
    <property type="component" value="Unassembled WGS sequence"/>
</dbReference>
<evidence type="ECO:0000313" key="2">
    <source>
        <dbReference type="EMBL" id="KAK3737190.1"/>
    </source>
</evidence>
<feature type="region of interest" description="Disordered" evidence="1">
    <location>
        <begin position="1860"/>
        <end position="1881"/>
    </location>
</feature>
<accession>A0AAE0Y8W5</accession>
<feature type="region of interest" description="Disordered" evidence="1">
    <location>
        <begin position="2288"/>
        <end position="2381"/>
    </location>
</feature>
<feature type="region of interest" description="Disordered" evidence="1">
    <location>
        <begin position="1551"/>
        <end position="1573"/>
    </location>
</feature>
<feature type="region of interest" description="Disordered" evidence="1">
    <location>
        <begin position="2069"/>
        <end position="2154"/>
    </location>
</feature>
<feature type="compositionally biased region" description="Basic and acidic residues" evidence="1">
    <location>
        <begin position="1504"/>
        <end position="1520"/>
    </location>
</feature>
<keyword evidence="3" id="KW-1185">Reference proteome</keyword>
<evidence type="ECO:0000256" key="1">
    <source>
        <dbReference type="SAM" id="MobiDB-lite"/>
    </source>
</evidence>
<feature type="compositionally biased region" description="Low complexity" evidence="1">
    <location>
        <begin position="2438"/>
        <end position="2447"/>
    </location>
</feature>
<feature type="compositionally biased region" description="Polar residues" evidence="1">
    <location>
        <begin position="2403"/>
        <end position="2416"/>
    </location>
</feature>
<feature type="region of interest" description="Disordered" evidence="1">
    <location>
        <begin position="2242"/>
        <end position="2273"/>
    </location>
</feature>
<feature type="compositionally biased region" description="Low complexity" evidence="1">
    <location>
        <begin position="936"/>
        <end position="950"/>
    </location>
</feature>
<feature type="compositionally biased region" description="Basic and acidic residues" evidence="1">
    <location>
        <begin position="840"/>
        <end position="851"/>
    </location>
</feature>
<feature type="compositionally biased region" description="Polar residues" evidence="1">
    <location>
        <begin position="1860"/>
        <end position="1872"/>
    </location>
</feature>
<feature type="region of interest" description="Disordered" evidence="1">
    <location>
        <begin position="2396"/>
        <end position="2588"/>
    </location>
</feature>
<feature type="region of interest" description="Disordered" evidence="1">
    <location>
        <begin position="1912"/>
        <end position="1935"/>
    </location>
</feature>
<feature type="compositionally biased region" description="Polar residues" evidence="1">
    <location>
        <begin position="670"/>
        <end position="687"/>
    </location>
</feature>
<comment type="caution">
    <text evidence="2">The sequence shown here is derived from an EMBL/GenBank/DDBJ whole genome shotgun (WGS) entry which is preliminary data.</text>
</comment>
<feature type="region of interest" description="Disordered" evidence="1">
    <location>
        <begin position="1073"/>
        <end position="1096"/>
    </location>
</feature>
<evidence type="ECO:0000313" key="3">
    <source>
        <dbReference type="Proteomes" id="UP001283361"/>
    </source>
</evidence>
<proteinExistence type="predicted"/>
<feature type="compositionally biased region" description="Low complexity" evidence="1">
    <location>
        <begin position="398"/>
        <end position="409"/>
    </location>
</feature>
<feature type="region of interest" description="Disordered" evidence="1">
    <location>
        <begin position="1207"/>
        <end position="1250"/>
    </location>
</feature>
<feature type="region of interest" description="Disordered" evidence="1">
    <location>
        <begin position="487"/>
        <end position="544"/>
    </location>
</feature>
<feature type="compositionally biased region" description="Low complexity" evidence="1">
    <location>
        <begin position="973"/>
        <end position="987"/>
    </location>
</feature>
<feature type="compositionally biased region" description="Basic and acidic residues" evidence="1">
    <location>
        <begin position="2248"/>
        <end position="2261"/>
    </location>
</feature>
<sequence>MLDDDLLDLLYVRYKPTQQSHPLGAELRDVGVGKDVDMGVSDWIKKEEGPAFDKTVPHQLYDQPLLEGLRLSPVLGLHTWKWILFSFAFAVSLLVVTLPDMFQRVRLFTRDYFRARKTERGQQSNRRDSNQDYLQIYNSKSSDMPALGPTSFAVDLLRKQLTAAHSVLDRKSRHNASPHWYPVGLPSYLSSSRSGSPTRKWALQAAGAGNGDEEMCRPEKRYGVGWGRLDGKEETVGLLSGGINMAGQRLASKTSNLGQGSEEGSEAVVEAMTSGEFWSPLQHWSILSTKPSLPTGASTAARAERWPLWASPFLGLDFNWLLGINQGSKAGDGDGCDERGCSKEGIKRKRGNTFIDGAESGQTPMPLPWRGLNTMTRMGRSRPISRCPPCVRRRRGSLSRSQTSQASSTIRNSTLSLEIATSDLLHGDFRNIRVKYSEPTTDDAAQTQDSSRCPSPRRSCSQSSHYEVSALSSSSSKSIRAAWPVKLAGDGRPPRLHGKPSLLPHEGSQTTGIDGGGEDVSVEQRERNSTPIVDLPNPATPKPPSPFQHMLANATHGKSNRIRVGYKKSFDLSEMKPISNSLISQKSIPPSVSLIKNTAPIELFKDPQVHLTLGADKNMAPKSPDEKELSADVGEASKNGCYRINVGGPGDSKKYVGRKIVSQTYARANFSSSESPSMHQTTESLTGSFKLDRKNNDSKTGMRSSWKDEFKLKKRTAKAFTPQTMVAQALREMRNHQRVQSQREASHVSYRSNKRLSVNCRNEKDKKIDDKKPVNTFHFTGKPHDPLPCGPRLSMSPLPPPCEENVGTWQGHRLEAISEASGEQDSFIASVINSLTSDFQRSEKKSAKPDRSASYTKLRFKEMTPRQEARRSDLTRKANQAKRLKSELAVTKLGYQPRSHTGPPDNGSRQRTGQQRRTRQSIWKSESKKKIDSRLPTPSVSCTSDSSRVSQQDTGLPLTKAARHHQLNRLDRTSNPSSPRSERPSSSQLKHGGQLKKDLTGQTGKRFTKSPVKTFKPSEKNTSNQKQAAGLDWKRDLDVHAANHKPIAPFSAKKTIHKSFAINDITNIQRKPYVTQSVTPESENRDRNCASQNKRLNSEDSFRTIADGKSSLVSLHAGNIELATHSRQGKATLLLQKSSSFCAQSSIIVSLGSNSDIPDGMSSSMCPYNKREISEKKDNQVCTQMSETSCESFRLAEYTTWHKLPMNGFRGEKEGKKPKTSPQRVTGCRSPKQVRNNAQHKPRSPRPDRKCDGFLSTVNCCEKSSPVPFRHKSPSVQSTPSASRTQLVKCQLPIFCVSQEKIVVAGAKTDGAAFEKAGLSTESRISKPSLCSPCTCRLHGSDVRLCENRPVWQRITHQQYTMEELRRAGYPFFQDELCSGSTSAALHGIGVELGRRGKKCLASHTDHITKDRRASTNKEVNNFAKNQRNISLRNCSSKDLNDAKRFMFNSKKERPNPVGNKETKTANVSMGHRGKMKYHGDNKGFAMFESMAPTYFKLSAGDTQRTKESASKEQKATTKRELMNQIKSKIRETIRPPGAKSRKDQAATIVAGNTKSPSPTTRLSAQKSRRPSIGRRHPLAWANARCKSKCAEGKNNSWTVEDTKQVSLTAEDAPCQTHGPEISRQSSPANSKFHFGKLKNLIVSHDKVVLKMPSLRELFQDAPFKENEAEYQCRKQENPTQKQHNRTDCSKLLMKNNDNYGSCKAGIEQASRVPTQNTTRTMDDLKRTETPSAWQLSNIDLSPKMSANSMNTELKNYQQIINASSKPSFVSKNFISEEKLYTDKMNYTNKEENSISKTGLKSRELCANNINCIGIKDRARNSEPLTLSKNRDCRPQLQTLARGRQRLLRNSLSMQKTGAFTNARGQSRQGSPSGHLDEKCRGSVLNESKIVEEVNEPRDSIVSNRLDEVKKDKEMSTLKSHAKTKSTPFRRSTKQSILSTAKQVEPNEAKGRKFQTKHPPKLCKKLTIFSETDKCHLENDTNPSQTDTKKGKRNFKQHLPSFDLDACVMPLSQKVPLVKLANSEGADKSFPLQACRNSGMVVTCTQIDCPEETPYRKTKLAWCISPEKPKDIHTDRGGRKNLESNVRETCTSQNASKRASTAAAGTVTKGHIRGALWQSTDNKSSNSSTEANANRGAKEKANSSVEESKVTAEGQPAPLIPVEDSVDDGLGFNCCFLDLPEMTSEEAENYKLPDSLPKKIGCTDASDQSITMKEESTLTSRREDPGRFERNTERSVFHCHEPSSLVSEKGRQNTLDRKGETKPTASNGCLEGGICEPTDIQRVLAKQKPEVKSEFHPSESPGSIPDPAGGSDPSLGEMDTPVDGETSKSGLSNLAVAAVLDRPLEPPRGRGRANCETSGSRSTDINHKTSNSPLEHEKNGEEMTEVGVKILSGVDNADGNLAQYPQTTGQVNIVKNDNTEFKREQSKGTNNIARSKSHSQSQSWSLSRSHHSRSVEESAANTLERLTRRRLVSGRSHRRFGGSGTSPKPLQQTARCTVSDGKGSPRVTDASPDPEKQAAQSPGQASGEADKRDFRTKIWPRPQPLARAEDTGYVTSAAHHSSRQRGIPGQAHNQTSLTNKADRLNDKK</sequence>
<protein>
    <submittedName>
        <fullName evidence="2">Uncharacterized protein</fullName>
    </submittedName>
</protein>
<feature type="compositionally biased region" description="Basic and acidic residues" evidence="1">
    <location>
        <begin position="2417"/>
        <end position="2426"/>
    </location>
</feature>
<feature type="compositionally biased region" description="Basic and acidic residues" evidence="1">
    <location>
        <begin position="859"/>
        <end position="876"/>
    </location>
</feature>